<keyword evidence="5" id="KW-0812">Transmembrane</keyword>
<evidence type="ECO:0000256" key="5">
    <source>
        <dbReference type="SAM" id="Phobius"/>
    </source>
</evidence>
<comment type="similarity">
    <text evidence="1">Belongs to the cytochrome P450 family.</text>
</comment>
<dbReference type="GO" id="GO:0016712">
    <property type="term" value="F:oxidoreductase activity, acting on paired donors, with incorporation or reduction of molecular oxygen, reduced flavin or flavoprotein as one donor, and incorporation of one atom of oxygen"/>
    <property type="evidence" value="ECO:0007669"/>
    <property type="project" value="TreeGrafter"/>
</dbReference>
<dbReference type="GO" id="GO:0006082">
    <property type="term" value="P:organic acid metabolic process"/>
    <property type="evidence" value="ECO:0007669"/>
    <property type="project" value="TreeGrafter"/>
</dbReference>
<keyword evidence="5" id="KW-1133">Transmembrane helix</keyword>
<dbReference type="InterPro" id="IPR036396">
    <property type="entry name" value="Cyt_P450_sf"/>
</dbReference>
<keyword evidence="5" id="KW-0472">Membrane</keyword>
<dbReference type="HOGENOM" id="CLU_883766_0_0_1"/>
<dbReference type="EMBL" id="CAEY01000525">
    <property type="status" value="NOT_ANNOTATED_CDS"/>
    <property type="molecule type" value="Genomic_DNA"/>
</dbReference>
<dbReference type="PRINTS" id="PR00463">
    <property type="entry name" value="EP450I"/>
</dbReference>
<evidence type="ECO:0000313" key="6">
    <source>
        <dbReference type="EnsemblMetazoa" id="tetur20g03260.1"/>
    </source>
</evidence>
<dbReference type="GO" id="GO:0006805">
    <property type="term" value="P:xenobiotic metabolic process"/>
    <property type="evidence" value="ECO:0007669"/>
    <property type="project" value="TreeGrafter"/>
</dbReference>
<evidence type="ECO:0000256" key="2">
    <source>
        <dbReference type="ARBA" id="ARBA00022723"/>
    </source>
</evidence>
<dbReference type="eggNOG" id="KOG0156">
    <property type="taxonomic scope" value="Eukaryota"/>
</dbReference>
<evidence type="ECO:0000256" key="4">
    <source>
        <dbReference type="ARBA" id="ARBA00023033"/>
    </source>
</evidence>
<name>T1KTH6_TETUR</name>
<evidence type="ECO:0000313" key="7">
    <source>
        <dbReference type="Proteomes" id="UP000015104"/>
    </source>
</evidence>
<sequence>MSLISLLSNNFISSQLIYNIATGLIAFWCVTYLIPTIKRLFTLPPGPWDLPFVGYLPFLQKNNEYKVLDRLAKKYGPVYSLGLGKDTVIVVNDCDHAKEVLKNDDLLYRPESFAKNNYVVSIIEMSGSPWRVHRQNTVHLLRDLGLGKSSFDDKIIEEIQQFLPKLEKGPVENVSNTFLSTITNNISFLLLGHGFEDDDPVKQTLVDGFMIGSKIGSQFSFFSSGLPPKINRLLMKPTDLKIEPANYEVIKAIPKYMQNEIDQHKKKQTKEFDDYIDGYFEEQKKRKNSDLDNTSRKRNSLNDTYMGYSLSVQVS</sequence>
<keyword evidence="7" id="KW-1185">Reference proteome</keyword>
<keyword evidence="2" id="KW-0479">Metal-binding</keyword>
<dbReference type="SUPFAM" id="SSF48264">
    <property type="entry name" value="Cytochrome P450"/>
    <property type="match status" value="1"/>
</dbReference>
<accession>T1KTH6</accession>
<evidence type="ECO:0008006" key="8">
    <source>
        <dbReference type="Google" id="ProtNLM"/>
    </source>
</evidence>
<dbReference type="Proteomes" id="UP000015104">
    <property type="component" value="Unassembled WGS sequence"/>
</dbReference>
<organism evidence="6 7">
    <name type="scientific">Tetranychus urticae</name>
    <name type="common">Two-spotted spider mite</name>
    <dbReference type="NCBI Taxonomy" id="32264"/>
    <lineage>
        <taxon>Eukaryota</taxon>
        <taxon>Metazoa</taxon>
        <taxon>Ecdysozoa</taxon>
        <taxon>Arthropoda</taxon>
        <taxon>Chelicerata</taxon>
        <taxon>Arachnida</taxon>
        <taxon>Acari</taxon>
        <taxon>Acariformes</taxon>
        <taxon>Trombidiformes</taxon>
        <taxon>Prostigmata</taxon>
        <taxon>Eleutherengona</taxon>
        <taxon>Raphignathae</taxon>
        <taxon>Tetranychoidea</taxon>
        <taxon>Tetranychidae</taxon>
        <taxon>Tetranychus</taxon>
    </lineage>
</organism>
<dbReference type="PANTHER" id="PTHR24300:SF375">
    <property type="entry name" value="CYTOCHROME P450 FAMILY"/>
    <property type="match status" value="1"/>
</dbReference>
<feature type="transmembrane region" description="Helical" evidence="5">
    <location>
        <begin position="16"/>
        <end position="34"/>
    </location>
</feature>
<proteinExistence type="inferred from homology"/>
<dbReference type="InterPro" id="IPR001128">
    <property type="entry name" value="Cyt_P450"/>
</dbReference>
<dbReference type="Pfam" id="PF00067">
    <property type="entry name" value="p450"/>
    <property type="match status" value="1"/>
</dbReference>
<protein>
    <recommendedName>
        <fullName evidence="8">Cytochrome P450</fullName>
    </recommendedName>
</protein>
<reference evidence="6" key="2">
    <citation type="submission" date="2015-06" db="UniProtKB">
        <authorList>
            <consortium name="EnsemblMetazoa"/>
        </authorList>
    </citation>
    <scope>IDENTIFICATION</scope>
</reference>
<dbReference type="Gene3D" id="1.10.630.10">
    <property type="entry name" value="Cytochrome P450"/>
    <property type="match status" value="1"/>
</dbReference>
<dbReference type="GO" id="GO:0005506">
    <property type="term" value="F:iron ion binding"/>
    <property type="evidence" value="ECO:0007669"/>
    <property type="project" value="InterPro"/>
</dbReference>
<dbReference type="InterPro" id="IPR002401">
    <property type="entry name" value="Cyt_P450_E_grp-I"/>
</dbReference>
<reference evidence="7" key="1">
    <citation type="submission" date="2011-08" db="EMBL/GenBank/DDBJ databases">
        <authorList>
            <person name="Rombauts S."/>
        </authorList>
    </citation>
    <scope>NUCLEOTIDE SEQUENCE</scope>
    <source>
        <strain evidence="7">London</strain>
    </source>
</reference>
<dbReference type="PANTHER" id="PTHR24300">
    <property type="entry name" value="CYTOCHROME P450 508A4-RELATED"/>
    <property type="match status" value="1"/>
</dbReference>
<keyword evidence="3" id="KW-0408">Iron</keyword>
<dbReference type="InterPro" id="IPR050182">
    <property type="entry name" value="Cytochrome_P450_fam2"/>
</dbReference>
<evidence type="ECO:0000256" key="1">
    <source>
        <dbReference type="ARBA" id="ARBA00010617"/>
    </source>
</evidence>
<keyword evidence="4" id="KW-0503">Monooxygenase</keyword>
<dbReference type="GO" id="GO:0005737">
    <property type="term" value="C:cytoplasm"/>
    <property type="evidence" value="ECO:0007669"/>
    <property type="project" value="TreeGrafter"/>
</dbReference>
<dbReference type="AlphaFoldDB" id="T1KTH6"/>
<dbReference type="GO" id="GO:0020037">
    <property type="term" value="F:heme binding"/>
    <property type="evidence" value="ECO:0007669"/>
    <property type="project" value="InterPro"/>
</dbReference>
<keyword evidence="4" id="KW-0560">Oxidoreductase</keyword>
<evidence type="ECO:0000256" key="3">
    <source>
        <dbReference type="ARBA" id="ARBA00023004"/>
    </source>
</evidence>
<dbReference type="EnsemblMetazoa" id="tetur20g03260.1">
    <property type="protein sequence ID" value="tetur20g03260.1"/>
    <property type="gene ID" value="tetur20g03260"/>
</dbReference>